<accession>A0A8J4HBG7</accession>
<dbReference type="SUPFAM" id="SSF47203">
    <property type="entry name" value="Acyl-CoA dehydrogenase C-terminal domain-like"/>
    <property type="match status" value="1"/>
</dbReference>
<reference evidence="10" key="1">
    <citation type="journal article" date="2020" name="mSystems">
        <title>Genome- and Community-Level Interaction Insights into Carbon Utilization and Element Cycling Functions of Hydrothermarchaeota in Hydrothermal Sediment.</title>
        <authorList>
            <person name="Zhou Z."/>
            <person name="Liu Y."/>
            <person name="Xu W."/>
            <person name="Pan J."/>
            <person name="Luo Z.H."/>
            <person name="Li M."/>
        </authorList>
    </citation>
    <scope>NUCLEOTIDE SEQUENCE</scope>
    <source>
        <strain evidence="10">SpSt-997</strain>
    </source>
</reference>
<gene>
    <name evidence="10" type="ORF">ENY07_05885</name>
</gene>
<comment type="caution">
    <text evidence="10">The sequence shown here is derived from an EMBL/GenBank/DDBJ whole genome shotgun (WGS) entry which is preliminary data.</text>
</comment>
<protein>
    <submittedName>
        <fullName evidence="10">Pimeloyl-CoA dehydrogenase small subunit</fullName>
    </submittedName>
</protein>
<feature type="domain" description="Acyl-CoA dehydrogenase/oxidase N-terminal" evidence="9">
    <location>
        <begin position="6"/>
        <end position="118"/>
    </location>
</feature>
<dbReference type="AlphaFoldDB" id="A0A8J4HBG7"/>
<feature type="domain" description="Acyl-CoA dehydrogenase/oxidase C-terminal" evidence="7">
    <location>
        <begin position="224"/>
        <end position="371"/>
    </location>
</feature>
<evidence type="ECO:0000256" key="4">
    <source>
        <dbReference type="ARBA" id="ARBA00022827"/>
    </source>
</evidence>
<dbReference type="GO" id="GO:0050660">
    <property type="term" value="F:flavin adenine dinucleotide binding"/>
    <property type="evidence" value="ECO:0007669"/>
    <property type="project" value="InterPro"/>
</dbReference>
<evidence type="ECO:0000256" key="1">
    <source>
        <dbReference type="ARBA" id="ARBA00001974"/>
    </source>
</evidence>
<dbReference type="PANTHER" id="PTHR43884">
    <property type="entry name" value="ACYL-COA DEHYDROGENASE"/>
    <property type="match status" value="1"/>
</dbReference>
<dbReference type="PANTHER" id="PTHR43884:SF20">
    <property type="entry name" value="ACYL-COA DEHYDROGENASE FADE28"/>
    <property type="match status" value="1"/>
</dbReference>
<dbReference type="InterPro" id="IPR006091">
    <property type="entry name" value="Acyl-CoA_Oxase/DH_mid-dom"/>
</dbReference>
<dbReference type="Pfam" id="PF00441">
    <property type="entry name" value="Acyl-CoA_dh_1"/>
    <property type="match status" value="1"/>
</dbReference>
<evidence type="ECO:0000256" key="2">
    <source>
        <dbReference type="ARBA" id="ARBA00009347"/>
    </source>
</evidence>
<evidence type="ECO:0000259" key="8">
    <source>
        <dbReference type="Pfam" id="PF02770"/>
    </source>
</evidence>
<dbReference type="InterPro" id="IPR046373">
    <property type="entry name" value="Acyl-CoA_Oxase/DH_mid-dom_sf"/>
</dbReference>
<evidence type="ECO:0000313" key="10">
    <source>
        <dbReference type="EMBL" id="HGC42735.1"/>
    </source>
</evidence>
<dbReference type="CDD" id="cd00567">
    <property type="entry name" value="ACAD"/>
    <property type="match status" value="1"/>
</dbReference>
<organism evidence="10">
    <name type="scientific">Acidicaldus sp</name>
    <dbReference type="NCBI Taxonomy" id="1872105"/>
    <lineage>
        <taxon>Bacteria</taxon>
        <taxon>Pseudomonadati</taxon>
        <taxon>Pseudomonadota</taxon>
        <taxon>Alphaproteobacteria</taxon>
        <taxon>Acetobacterales</taxon>
        <taxon>Acetobacteraceae</taxon>
        <taxon>Acidicaldus</taxon>
    </lineage>
</organism>
<proteinExistence type="inferred from homology"/>
<dbReference type="InterPro" id="IPR009075">
    <property type="entry name" value="AcylCo_DH/oxidase_C"/>
</dbReference>
<keyword evidence="3 6" id="KW-0285">Flavoprotein</keyword>
<keyword evidence="4 6" id="KW-0274">FAD</keyword>
<evidence type="ECO:0000256" key="6">
    <source>
        <dbReference type="RuleBase" id="RU362125"/>
    </source>
</evidence>
<evidence type="ECO:0000256" key="3">
    <source>
        <dbReference type="ARBA" id="ARBA00022630"/>
    </source>
</evidence>
<dbReference type="InterPro" id="IPR009100">
    <property type="entry name" value="AcylCoA_DH/oxidase_NM_dom_sf"/>
</dbReference>
<keyword evidence="5 6" id="KW-0560">Oxidoreductase</keyword>
<evidence type="ECO:0000259" key="7">
    <source>
        <dbReference type="Pfam" id="PF00441"/>
    </source>
</evidence>
<dbReference type="Gene3D" id="1.10.540.10">
    <property type="entry name" value="Acyl-CoA dehydrogenase/oxidase, N-terminal domain"/>
    <property type="match status" value="1"/>
</dbReference>
<dbReference type="Pfam" id="PF02771">
    <property type="entry name" value="Acyl-CoA_dh_N"/>
    <property type="match status" value="1"/>
</dbReference>
<dbReference type="Gene3D" id="1.20.140.10">
    <property type="entry name" value="Butyryl-CoA Dehydrogenase, subunit A, domain 3"/>
    <property type="match status" value="1"/>
</dbReference>
<comment type="similarity">
    <text evidence="2 6">Belongs to the acyl-CoA dehydrogenase family.</text>
</comment>
<evidence type="ECO:0000256" key="5">
    <source>
        <dbReference type="ARBA" id="ARBA00023002"/>
    </source>
</evidence>
<dbReference type="EMBL" id="DTQM01000111">
    <property type="protein sequence ID" value="HGC42735.1"/>
    <property type="molecule type" value="Genomic_DNA"/>
</dbReference>
<dbReference type="Gene3D" id="2.40.110.10">
    <property type="entry name" value="Butyryl-CoA Dehydrogenase, subunit A, domain 2"/>
    <property type="match status" value="1"/>
</dbReference>
<comment type="cofactor">
    <cofactor evidence="1 6">
        <name>FAD</name>
        <dbReference type="ChEBI" id="CHEBI:57692"/>
    </cofactor>
</comment>
<name>A0A8J4HBG7_9PROT</name>
<dbReference type="GO" id="GO:0003995">
    <property type="term" value="F:acyl-CoA dehydrogenase activity"/>
    <property type="evidence" value="ECO:0007669"/>
    <property type="project" value="TreeGrafter"/>
</dbReference>
<sequence>MDFDLSEEQSLLKDSVEKLITQHYDFEQRKKYLQLPEGWNPEIWARYAEMGLLGLPFAEAEGGFGGGAVETMIVMEAFGRGLVLEPYFATVVLAGGLLRHAASAAQRAALVPAIAAGELRLAFAQSERQARYDLADIATTATREATRWTLSGEKSLVLHGDSADRLIVSARVSGARRDPEGIGLFLVDAAAPGVSRRGYALQDGTRAAEITLAGAAGEPLGAPDRGFSAIERVVDEAIAALAAEAIGVMAVMHETTLDYLKTRKQFGRPIGQFQVLQHRAVDMFVAIEQARSMAFFATMMAGEADAEERRRAMAAVKVQIGRSGRKVGQEAIQLHGGIGMTMEYKVGHYFKRMTMIETLFGDADHHLGNLAALGGLIAV</sequence>
<dbReference type="SUPFAM" id="SSF56645">
    <property type="entry name" value="Acyl-CoA dehydrogenase NM domain-like"/>
    <property type="match status" value="1"/>
</dbReference>
<dbReference type="InterPro" id="IPR013786">
    <property type="entry name" value="AcylCoA_DH/ox_N"/>
</dbReference>
<evidence type="ECO:0000259" key="9">
    <source>
        <dbReference type="Pfam" id="PF02771"/>
    </source>
</evidence>
<dbReference type="InterPro" id="IPR036250">
    <property type="entry name" value="AcylCo_DH-like_C"/>
</dbReference>
<dbReference type="InterPro" id="IPR037069">
    <property type="entry name" value="AcylCoA_DH/ox_N_sf"/>
</dbReference>
<feature type="domain" description="Acyl-CoA oxidase/dehydrogenase middle" evidence="8">
    <location>
        <begin position="122"/>
        <end position="209"/>
    </location>
</feature>
<dbReference type="Pfam" id="PF02770">
    <property type="entry name" value="Acyl-CoA_dh_M"/>
    <property type="match status" value="1"/>
</dbReference>